<evidence type="ECO:0008006" key="3">
    <source>
        <dbReference type="Google" id="ProtNLM"/>
    </source>
</evidence>
<dbReference type="EMBL" id="CP081070">
    <property type="protein sequence ID" value="UWQ53122.1"/>
    <property type="molecule type" value="Genomic_DNA"/>
</dbReference>
<gene>
    <name evidence="1" type="ORF">K3721_14040</name>
</gene>
<dbReference type="KEGG" id="lcae:K3721_14040"/>
<sequence length="130" mass="13307">MAFLAHIFRLIRVAAAFAVILSLGFALPSAAHSLAGHHGSAVVSHSGGSHADAAISGAAYDASHTSAHDGPVAPWNAADTGNCCAGACMAVAVISLQPDSTFVQQPIRWVMASAQLPSQDQVKVLRPPRT</sequence>
<protein>
    <recommendedName>
        <fullName evidence="3">DUF2946 domain-containing protein</fullName>
    </recommendedName>
</protein>
<evidence type="ECO:0000313" key="1">
    <source>
        <dbReference type="EMBL" id="UWQ53122.1"/>
    </source>
</evidence>
<dbReference type="RefSeq" id="WP_152612217.1">
    <property type="nucleotide sequence ID" value="NZ_CP081070.1"/>
</dbReference>
<organism evidence="1 2">
    <name type="scientific">Leisingera caerulea</name>
    <name type="common">Phaeobacter caeruleus</name>
    <dbReference type="NCBI Taxonomy" id="506591"/>
    <lineage>
        <taxon>Bacteria</taxon>
        <taxon>Pseudomonadati</taxon>
        <taxon>Pseudomonadota</taxon>
        <taxon>Alphaproteobacteria</taxon>
        <taxon>Rhodobacterales</taxon>
        <taxon>Roseobacteraceae</taxon>
        <taxon>Leisingera</taxon>
    </lineage>
</organism>
<evidence type="ECO:0000313" key="2">
    <source>
        <dbReference type="Proteomes" id="UP001058713"/>
    </source>
</evidence>
<accession>A0A9Q9M006</accession>
<dbReference type="AlphaFoldDB" id="A0A9Q9M006"/>
<dbReference type="Proteomes" id="UP001058713">
    <property type="component" value="Chromosome"/>
</dbReference>
<proteinExistence type="predicted"/>
<name>A0A9Q9M006_LEICA</name>
<reference evidence="1" key="1">
    <citation type="submission" date="2021-08" db="EMBL/GenBank/DDBJ databases">
        <authorList>
            <person name="Nwanade C."/>
            <person name="Wang M."/>
            <person name="Masoudi A."/>
            <person name="Yu Z."/>
            <person name="Liu J."/>
        </authorList>
    </citation>
    <scope>NUCLEOTIDE SEQUENCE</scope>
    <source>
        <strain evidence="1">S122</strain>
    </source>
</reference>